<dbReference type="RefSeq" id="XP_008088388.1">
    <property type="nucleotide sequence ID" value="XM_008090197.1"/>
</dbReference>
<dbReference type="HOGENOM" id="CLU_060397_2_0_1"/>
<dbReference type="OrthoDB" id="540004at2759"/>
<gene>
    <name evidence="10" type="ORF">GLAREA_08151</name>
</gene>
<name>S3CE91_GLAL2</name>
<dbReference type="PANTHER" id="PTHR44307:SF2">
    <property type="entry name" value="PHOSPHOETHANOLAMINE METHYLTRANSFERASE ISOFORM X1"/>
    <property type="match status" value="1"/>
</dbReference>
<dbReference type="Gene3D" id="3.40.50.150">
    <property type="entry name" value="Vaccinia Virus protein VP39"/>
    <property type="match status" value="1"/>
</dbReference>
<organism evidence="10 11">
    <name type="scientific">Glarea lozoyensis (strain ATCC 20868 / MF5171)</name>
    <dbReference type="NCBI Taxonomy" id="1116229"/>
    <lineage>
        <taxon>Eukaryota</taxon>
        <taxon>Fungi</taxon>
        <taxon>Dikarya</taxon>
        <taxon>Ascomycota</taxon>
        <taxon>Pezizomycotina</taxon>
        <taxon>Leotiomycetes</taxon>
        <taxon>Helotiales</taxon>
        <taxon>Helotiaceae</taxon>
        <taxon>Glarea</taxon>
    </lineage>
</organism>
<evidence type="ECO:0000256" key="8">
    <source>
        <dbReference type="ARBA" id="ARBA00047841"/>
    </source>
</evidence>
<reference evidence="10 11" key="1">
    <citation type="journal article" date="2013" name="BMC Genomics">
        <title>Genomics-driven discovery of the pneumocandin biosynthetic gene cluster in the fungus Glarea lozoyensis.</title>
        <authorList>
            <person name="Chen L."/>
            <person name="Yue Q."/>
            <person name="Zhang X."/>
            <person name="Xiang M."/>
            <person name="Wang C."/>
            <person name="Li S."/>
            <person name="Che Y."/>
            <person name="Ortiz-Lopez F.J."/>
            <person name="Bills G.F."/>
            <person name="Liu X."/>
            <person name="An Z."/>
        </authorList>
    </citation>
    <scope>NUCLEOTIDE SEQUENCE [LARGE SCALE GENOMIC DNA]</scope>
    <source>
        <strain evidence="11">ATCC 20868 / MF5171</strain>
    </source>
</reference>
<keyword evidence="3 10" id="KW-0489">Methyltransferase</keyword>
<evidence type="ECO:0000256" key="2">
    <source>
        <dbReference type="ARBA" id="ARBA00005189"/>
    </source>
</evidence>
<evidence type="ECO:0000313" key="10">
    <source>
        <dbReference type="EMBL" id="EPE24300.1"/>
    </source>
</evidence>
<comment type="catalytic activity">
    <reaction evidence="6">
        <text>N,N-dimethylethanolamine phosphate + S-adenosyl-L-methionine = phosphocholine + S-adenosyl-L-homocysteine + H(+)</text>
        <dbReference type="Rhea" id="RHEA:25325"/>
        <dbReference type="ChEBI" id="CHEBI:15378"/>
        <dbReference type="ChEBI" id="CHEBI:57856"/>
        <dbReference type="ChEBI" id="CHEBI:58641"/>
        <dbReference type="ChEBI" id="CHEBI:59789"/>
        <dbReference type="ChEBI" id="CHEBI:295975"/>
        <dbReference type="EC" id="2.1.1.103"/>
    </reaction>
    <physiologicalReaction direction="left-to-right" evidence="6">
        <dbReference type="Rhea" id="RHEA:25326"/>
    </physiologicalReaction>
</comment>
<comment type="catalytic activity">
    <reaction evidence="8">
        <text>N-methylethanolamine phosphate + S-adenosyl-L-methionine = N,N-dimethylethanolamine phosphate + S-adenosyl-L-homocysteine + H(+)</text>
        <dbReference type="Rhea" id="RHEA:25321"/>
        <dbReference type="ChEBI" id="CHEBI:15378"/>
        <dbReference type="ChEBI" id="CHEBI:57781"/>
        <dbReference type="ChEBI" id="CHEBI:57856"/>
        <dbReference type="ChEBI" id="CHEBI:58641"/>
        <dbReference type="ChEBI" id="CHEBI:59789"/>
        <dbReference type="EC" id="2.1.1.103"/>
    </reaction>
    <physiologicalReaction direction="left-to-right" evidence="8">
        <dbReference type="Rhea" id="RHEA:25322"/>
    </physiologicalReaction>
</comment>
<evidence type="ECO:0000256" key="1">
    <source>
        <dbReference type="ARBA" id="ARBA00004969"/>
    </source>
</evidence>
<feature type="domain" description="Methyltransferase" evidence="9">
    <location>
        <begin position="55"/>
        <end position="149"/>
    </location>
</feature>
<dbReference type="OMA" id="GAMHWSG"/>
<dbReference type="InterPro" id="IPR041698">
    <property type="entry name" value="Methyltransf_25"/>
</dbReference>
<keyword evidence="4 10" id="KW-0808">Transferase</keyword>
<comment type="pathway">
    <text evidence="1">Phospholipid metabolism; phosphatidylcholine biosynthesis.</text>
</comment>
<dbReference type="SUPFAM" id="SSF53335">
    <property type="entry name" value="S-adenosyl-L-methionine-dependent methyltransferases"/>
    <property type="match status" value="1"/>
</dbReference>
<proteinExistence type="predicted"/>
<protein>
    <recommendedName>
        <fullName evidence="5">phosphoethanolamine N-methyltransferase</fullName>
        <ecNumber evidence="5">2.1.1.103</ecNumber>
    </recommendedName>
</protein>
<dbReference type="GeneID" id="19467201"/>
<dbReference type="eggNOG" id="ENOG502SQD8">
    <property type="taxonomic scope" value="Eukaryota"/>
</dbReference>
<dbReference type="InterPro" id="IPR029063">
    <property type="entry name" value="SAM-dependent_MTases_sf"/>
</dbReference>
<dbReference type="GO" id="GO:0032259">
    <property type="term" value="P:methylation"/>
    <property type="evidence" value="ECO:0007669"/>
    <property type="project" value="UniProtKB-KW"/>
</dbReference>
<evidence type="ECO:0000256" key="4">
    <source>
        <dbReference type="ARBA" id="ARBA00022679"/>
    </source>
</evidence>
<comment type="pathway">
    <text evidence="2">Lipid metabolism.</text>
</comment>
<dbReference type="EMBL" id="KE145373">
    <property type="protein sequence ID" value="EPE24300.1"/>
    <property type="molecule type" value="Genomic_DNA"/>
</dbReference>
<evidence type="ECO:0000259" key="9">
    <source>
        <dbReference type="Pfam" id="PF13649"/>
    </source>
</evidence>
<dbReference type="GO" id="GO:0000234">
    <property type="term" value="F:phosphoethanolamine N-methyltransferase activity"/>
    <property type="evidence" value="ECO:0007669"/>
    <property type="project" value="UniProtKB-EC"/>
</dbReference>
<evidence type="ECO:0000313" key="11">
    <source>
        <dbReference type="Proteomes" id="UP000016922"/>
    </source>
</evidence>
<dbReference type="Proteomes" id="UP000016922">
    <property type="component" value="Unassembled WGS sequence"/>
</dbReference>
<dbReference type="EC" id="2.1.1.103" evidence="5"/>
<dbReference type="Pfam" id="PF13649">
    <property type="entry name" value="Methyltransf_25"/>
    <property type="match status" value="1"/>
</dbReference>
<dbReference type="KEGG" id="glz:GLAREA_08151"/>
<evidence type="ECO:0000256" key="6">
    <source>
        <dbReference type="ARBA" id="ARBA00047619"/>
    </source>
</evidence>
<dbReference type="AlphaFoldDB" id="S3CE91"/>
<sequence>MATPTPHFSKALIANSYDKMAAVYLEWTSKYPSPREEYTQKLLASLPTSSDLKLLELGCGAGIPGTKLLLEHGCQVLANDISAEQLKLARQNLGSADGKLELSQKDMMELDFGEGSLDAVVAFYSIIHLPRTEQKDLLSRIQKWLKPGGHVLINLGTKDVEEGIAHDWLGEGMYWSGFDTKSNESMVLEAGFEILQSKVIDQREEEDKVIPFLWILGKKGL</sequence>
<dbReference type="PANTHER" id="PTHR44307">
    <property type="entry name" value="PHOSPHOETHANOLAMINE METHYLTRANSFERASE"/>
    <property type="match status" value="1"/>
</dbReference>
<evidence type="ECO:0000256" key="5">
    <source>
        <dbReference type="ARBA" id="ARBA00035674"/>
    </source>
</evidence>
<accession>S3CE91</accession>
<dbReference type="CDD" id="cd02440">
    <property type="entry name" value="AdoMet_MTases"/>
    <property type="match status" value="1"/>
</dbReference>
<comment type="catalytic activity">
    <reaction evidence="7">
        <text>phosphoethanolamine + S-adenosyl-L-methionine = N-methylethanolamine phosphate + S-adenosyl-L-homocysteine + H(+)</text>
        <dbReference type="Rhea" id="RHEA:20365"/>
        <dbReference type="ChEBI" id="CHEBI:15378"/>
        <dbReference type="ChEBI" id="CHEBI:57781"/>
        <dbReference type="ChEBI" id="CHEBI:57856"/>
        <dbReference type="ChEBI" id="CHEBI:58190"/>
        <dbReference type="ChEBI" id="CHEBI:59789"/>
        <dbReference type="EC" id="2.1.1.103"/>
    </reaction>
    <physiologicalReaction direction="left-to-right" evidence="7">
        <dbReference type="Rhea" id="RHEA:20366"/>
    </physiologicalReaction>
</comment>
<evidence type="ECO:0000256" key="7">
    <source>
        <dbReference type="ARBA" id="ARBA00047622"/>
    </source>
</evidence>
<evidence type="ECO:0000256" key="3">
    <source>
        <dbReference type="ARBA" id="ARBA00022603"/>
    </source>
</evidence>
<keyword evidence="11" id="KW-1185">Reference proteome</keyword>